<protein>
    <recommendedName>
        <fullName evidence="10">CLIP domain-containing serine protease</fullName>
        <ecNumber evidence="9">3.4.21.-</ecNumber>
    </recommendedName>
</protein>
<evidence type="ECO:0000256" key="8">
    <source>
        <dbReference type="ARBA" id="ARBA00024195"/>
    </source>
</evidence>
<dbReference type="PROSITE" id="PS51888">
    <property type="entry name" value="CLIP"/>
    <property type="match status" value="1"/>
</dbReference>
<evidence type="ECO:0000259" key="11">
    <source>
        <dbReference type="PROSITE" id="PS50240"/>
    </source>
</evidence>
<evidence type="ECO:0000256" key="9">
    <source>
        <dbReference type="RuleBase" id="RU363034"/>
    </source>
</evidence>
<evidence type="ECO:0000313" key="13">
    <source>
        <dbReference type="Proteomes" id="UP000695007"/>
    </source>
</evidence>
<keyword evidence="5" id="KW-0865">Zymogen</keyword>
<evidence type="ECO:0000256" key="4">
    <source>
        <dbReference type="ARBA" id="ARBA00022825"/>
    </source>
</evidence>
<keyword evidence="4 9" id="KW-0720">Serine protease</keyword>
<dbReference type="Gene3D" id="2.40.10.10">
    <property type="entry name" value="Trypsin-like serine proteases"/>
    <property type="match status" value="2"/>
</dbReference>
<evidence type="ECO:0000256" key="5">
    <source>
        <dbReference type="ARBA" id="ARBA00023145"/>
    </source>
</evidence>
<gene>
    <name evidence="14" type="primary">LOC105366770</name>
</gene>
<dbReference type="InterPro" id="IPR038565">
    <property type="entry name" value="CLIP_sf"/>
</dbReference>
<evidence type="ECO:0000313" key="14">
    <source>
        <dbReference type="RefSeq" id="XP_011503619.1"/>
    </source>
</evidence>
<dbReference type="PANTHER" id="PTHR24260">
    <property type="match status" value="1"/>
</dbReference>
<accession>A0AAJ6YSY4</accession>
<dbReference type="InterPro" id="IPR001254">
    <property type="entry name" value="Trypsin_dom"/>
</dbReference>
<dbReference type="InterPro" id="IPR009003">
    <property type="entry name" value="Peptidase_S1_PA"/>
</dbReference>
<name>A0AAJ6YSY4_9HYME</name>
<dbReference type="FunFam" id="2.40.10.10:FF:000028">
    <property type="entry name" value="Serine protease easter"/>
    <property type="match status" value="1"/>
</dbReference>
<dbReference type="FunFam" id="3.30.1640.30:FF:000001">
    <property type="entry name" value="Serine protease 7"/>
    <property type="match status" value="1"/>
</dbReference>
<evidence type="ECO:0000256" key="10">
    <source>
        <dbReference type="RuleBase" id="RU366078"/>
    </source>
</evidence>
<dbReference type="PROSITE" id="PS00135">
    <property type="entry name" value="TRYPSIN_SER"/>
    <property type="match status" value="1"/>
</dbReference>
<dbReference type="CDD" id="cd00190">
    <property type="entry name" value="Tryp_SPc"/>
    <property type="match status" value="1"/>
</dbReference>
<organism evidence="13 14">
    <name type="scientific">Ceratosolen solmsi marchali</name>
    <dbReference type="NCBI Taxonomy" id="326594"/>
    <lineage>
        <taxon>Eukaryota</taxon>
        <taxon>Metazoa</taxon>
        <taxon>Ecdysozoa</taxon>
        <taxon>Arthropoda</taxon>
        <taxon>Hexapoda</taxon>
        <taxon>Insecta</taxon>
        <taxon>Pterygota</taxon>
        <taxon>Neoptera</taxon>
        <taxon>Endopterygota</taxon>
        <taxon>Hymenoptera</taxon>
        <taxon>Apocrita</taxon>
        <taxon>Proctotrupomorpha</taxon>
        <taxon>Chalcidoidea</taxon>
        <taxon>Agaonidae</taxon>
        <taxon>Agaoninae</taxon>
        <taxon>Ceratosolen</taxon>
    </lineage>
</organism>
<comment type="domain">
    <text evidence="10">The clip domain consists of 35-55 residues which are 'knitted' together usually by 3 conserved disulfide bonds forming a clip-like compact structure.</text>
</comment>
<dbReference type="Pfam" id="PF00089">
    <property type="entry name" value="Trypsin"/>
    <property type="match status" value="1"/>
</dbReference>
<keyword evidence="13" id="KW-1185">Reference proteome</keyword>
<dbReference type="PRINTS" id="PR00722">
    <property type="entry name" value="CHYMOTRYPSIN"/>
</dbReference>
<dbReference type="InterPro" id="IPR043504">
    <property type="entry name" value="Peptidase_S1_PA_chymotrypsin"/>
</dbReference>
<keyword evidence="7" id="KW-0325">Glycoprotein</keyword>
<dbReference type="Gene3D" id="3.30.1640.30">
    <property type="match status" value="1"/>
</dbReference>
<feature type="domain" description="Clip" evidence="12">
    <location>
        <begin position="15"/>
        <end position="68"/>
    </location>
</feature>
<sequence length="353" mass="39350">MQVIILLFISSTKDKFETPNGQLGICLSVWKCDQIMHLLQQKPLSESIVLYLQKSQCGFEGSNPKVCCIATINHYFLKSELLSLKTSNISMKQLISSNLEPPDVTKHPNLRLLEYNICGPINNNTLMDGNRTGLFEFPWMALLVYDTGASNLEFRCGGSVISKRYVLSAAHCVSDLPPKLKLFGVRIGEHEIITERDCEMSETFEKICAEKYQDITLPENAKPICLPIGTAARITAKKLVASGWGITDHHIPNSMMQKLSLSPYSKDECVITFKSQIEIWQKQICVGGAHSINSFSGDSGGSLQAPTIYYGNPRYVQYGLLSFGMKNCKSGGFPGVFTRLDYYLDWILNSMSA</sequence>
<dbReference type="InterPro" id="IPR022700">
    <property type="entry name" value="CLIP"/>
</dbReference>
<dbReference type="InterPro" id="IPR018114">
    <property type="entry name" value="TRYPSIN_HIS"/>
</dbReference>
<keyword evidence="1 9" id="KW-0645">Protease</keyword>
<dbReference type="GO" id="GO:0006508">
    <property type="term" value="P:proteolysis"/>
    <property type="evidence" value="ECO:0007669"/>
    <property type="project" value="UniProtKB-KW"/>
</dbReference>
<dbReference type="SUPFAM" id="SSF50494">
    <property type="entry name" value="Trypsin-like serine proteases"/>
    <property type="match status" value="1"/>
</dbReference>
<dbReference type="GO" id="GO:0004252">
    <property type="term" value="F:serine-type endopeptidase activity"/>
    <property type="evidence" value="ECO:0007669"/>
    <property type="project" value="UniProtKB-UniRule"/>
</dbReference>
<evidence type="ECO:0000259" key="12">
    <source>
        <dbReference type="PROSITE" id="PS51888"/>
    </source>
</evidence>
<evidence type="ECO:0000256" key="6">
    <source>
        <dbReference type="ARBA" id="ARBA00023157"/>
    </source>
</evidence>
<evidence type="ECO:0000256" key="1">
    <source>
        <dbReference type="ARBA" id="ARBA00022670"/>
    </source>
</evidence>
<dbReference type="PANTHER" id="PTHR24260:SF145">
    <property type="entry name" value="FI17609P1-RELATED"/>
    <property type="match status" value="1"/>
</dbReference>
<dbReference type="Pfam" id="PF12032">
    <property type="entry name" value="CLIP"/>
    <property type="match status" value="1"/>
</dbReference>
<comment type="subcellular location">
    <subcellularLocation>
        <location evidence="10">Secreted</location>
    </subcellularLocation>
</comment>
<dbReference type="SMART" id="SM00020">
    <property type="entry name" value="Tryp_SPc"/>
    <property type="match status" value="1"/>
</dbReference>
<dbReference type="RefSeq" id="XP_011503619.1">
    <property type="nucleotide sequence ID" value="XM_011505317.1"/>
</dbReference>
<evidence type="ECO:0000256" key="2">
    <source>
        <dbReference type="ARBA" id="ARBA00022729"/>
    </source>
</evidence>
<dbReference type="SMART" id="SM00680">
    <property type="entry name" value="CLIP"/>
    <property type="match status" value="1"/>
</dbReference>
<dbReference type="InterPro" id="IPR001314">
    <property type="entry name" value="Peptidase_S1A"/>
</dbReference>
<dbReference type="InterPro" id="IPR051333">
    <property type="entry name" value="CLIP_Serine_Protease"/>
</dbReference>
<keyword evidence="3 9" id="KW-0378">Hydrolase</keyword>
<dbReference type="GeneID" id="105366770"/>
<dbReference type="InterPro" id="IPR033116">
    <property type="entry name" value="TRYPSIN_SER"/>
</dbReference>
<dbReference type="GO" id="GO:0005576">
    <property type="term" value="C:extracellular region"/>
    <property type="evidence" value="ECO:0007669"/>
    <property type="project" value="UniProtKB-SubCell"/>
</dbReference>
<dbReference type="Proteomes" id="UP000695007">
    <property type="component" value="Unplaced"/>
</dbReference>
<proteinExistence type="inferred from homology"/>
<dbReference type="PROSITE" id="PS50240">
    <property type="entry name" value="TRYPSIN_DOM"/>
    <property type="match status" value="1"/>
</dbReference>
<dbReference type="EC" id="3.4.21.-" evidence="9"/>
<comment type="similarity">
    <text evidence="8 10">Belongs to the peptidase S1 family. CLIP subfamily.</text>
</comment>
<evidence type="ECO:0000256" key="3">
    <source>
        <dbReference type="ARBA" id="ARBA00022801"/>
    </source>
</evidence>
<feature type="domain" description="Peptidase S1" evidence="11">
    <location>
        <begin position="126"/>
        <end position="352"/>
    </location>
</feature>
<evidence type="ECO:0000256" key="7">
    <source>
        <dbReference type="ARBA" id="ARBA00023180"/>
    </source>
</evidence>
<keyword evidence="2" id="KW-0732">Signal</keyword>
<dbReference type="AlphaFoldDB" id="A0AAJ6YSY4"/>
<reference evidence="14" key="1">
    <citation type="submission" date="2025-08" db="UniProtKB">
        <authorList>
            <consortium name="RefSeq"/>
        </authorList>
    </citation>
    <scope>IDENTIFICATION</scope>
</reference>
<keyword evidence="6" id="KW-1015">Disulfide bond</keyword>
<keyword evidence="10" id="KW-0964">Secreted</keyword>
<dbReference type="KEGG" id="csol:105366770"/>
<dbReference type="PROSITE" id="PS00134">
    <property type="entry name" value="TRYPSIN_HIS"/>
    <property type="match status" value="1"/>
</dbReference>